<evidence type="ECO:0000313" key="3">
    <source>
        <dbReference type="Proteomes" id="UP000464657"/>
    </source>
</evidence>
<sequence>METIEKKEPYLHILNTQGNIYEEFLPDQVLTHKNLNKVVNYFEDQDRLSRIYLIGVGIGCGMNIVSYSGGKIIIAQGAGITTDGDIINTITREFQYYGELTDRADYALFNGRQVYEIYEQEGAGRLLDEHPLTSFNTNEPGALKDYILIAYVENYTEDEGLCGGSGCDETGNKVYSNLKFLLIHKNNYAALISGDTIYKSHDVLKYYDTLPELCMPRLLLTKNNTTSGISIHDQFKNSLFLKTELHTGITTIINRFSHRINFARYGVNVPQITAYFDAIFTVQEEQFIQYKYDLLKDLIDTYREIRELILYTRFECVANINAFPKHLLLGTLEEQTRLQTRHSFYPSPTVSENDENLLSIRALCIKFFNQLKEYRIPNVPTTAIKITPSKGYEFKLSERSIPYYYETKNSLVTNWNPISIQQRKPKNQLGYHVSNLKNIPCIQEPLKFSHLDKDFYRIEGHVGKDFRLALKRVNTLKAKYNLAFDVKTISIGFPVKKITLDDDKCDTKDYAILLKTWEKEFCCTAESATEFFNKYQYTSPGDNDTVTTVYSVASVQSAQQLQLLKKKKAASAELGKIAESTINTNAESTINTNTDAVSVDGVTVNAAIYEDSLQYAIDQAYIHIGNQNVAAGYVSTITLDIIAQILGTVVKNDDYFFYTEIPVKIITNLAEIKRLFLQSLNELFNTEKWTAFKAAIEQLCTDVKQALFALSNLSADTVFGSKTHDKMYEYFIYELSKLCCLTEKFNWLKDQVDDIRNNLYRELILSKLIVEHPGAEHMAGVPKGGTFLMVYIGGTESILDDSNIVERQFNGLIQFDFALPYMCCSDCPPETIVYNTVEIETTLSIAKTKYCLPSDDGLVDFVIQSSGDGVVTSPEGTAFIVQTDAGYAFDPSGVTDELLGQTLTFLVDGNTPTVPVEICVFKFPLDVTPTYNFLSWNEAGINLDLNVSHELDTLSYFTYSWTREDGSEIGTEKDVLAEFFANPEESFVETFKLIIGVEGYQNGCTESYEVPVDETREVEISVVVPEIICHNVQMTTVALTPIIVTPDGAILTSPQTPIDAPNFIEQDGAGDYFINPVNVPDALLGTDITFEVNGNPVPDKFTRIGRLPSVINMDGQGNQLQAYDVVEWNENGVIVNLRATHAYQSQTYIEYRWTERSTGISIGDTRNVSNIAVQGTGEASGNFMVEMRVIGLEDSCSIFFEIGFTIPRPMLDIPTGICFGDSIVLDVDPEANITSPQGNFIETISGITKFESGLVPNNLVGQQINIHIDGSPVASTTVYKVPGIDNINANDELVGWDGEDVIVNLIANYTVPGVSNPQNYLEVKWFDNNNVLIEGDITQHRIPSDGGTVAITYSVIIAVRASLIDVDPCETVAIEVSINRTRPTFILERGYCYGGSIMAADIIIPVSPAEVVLTSPQGGGFIQPNGDEYIFQLSQFQFNLIGQRIGFEIGNIEVAHTFVYQTPESVEATYQNERWEGDNLIVDLVANYNIIGVNNPENYLEVKWLDESGALINELTGHIIQSIDGSVDRTYSATVSVKPELMDTTPCETTPVDITIRENSPEPAQLNLNESYCWKEDTEPLKVLLPIRTADAVLTSPQGTAFIEVEGENYVFNPSLVPFGEVGNEIQFQIGNDIVGTTRVYKFPADDDITHDVDNSNWIPGAAGYIFRYKHTYSDKNYFDYGVLLLPDGAQLDPSSTNPHRYMLDASTTVGQRTLVTLAVNGVSCTSENQVTISSTRDNPSGPANPTDPTSPLGRLVCTTSYTDRLEILGVNDELNRLNEKFGGKPYEGNIKTNVLTPLRDTVLAISRSKNLNTDGLELIGQINSTRTELQNNFLNNTNINNEDKKLFLNVDEVLELMSLELLRCVENDTAASLMTSIKTTSDDRTIDYGDGGSRIKITDEYLATFNGKDQVLVNELSTTFSTRTR</sequence>
<keyword evidence="3" id="KW-1185">Reference proteome</keyword>
<organism evidence="2 3">
    <name type="scientific">Kordia antarctica</name>
    <dbReference type="NCBI Taxonomy" id="1218801"/>
    <lineage>
        <taxon>Bacteria</taxon>
        <taxon>Pseudomonadati</taxon>
        <taxon>Bacteroidota</taxon>
        <taxon>Flavobacteriia</taxon>
        <taxon>Flavobacteriales</taxon>
        <taxon>Flavobacteriaceae</taxon>
        <taxon>Kordia</taxon>
    </lineage>
</organism>
<dbReference type="RefSeq" id="WP_160128224.1">
    <property type="nucleotide sequence ID" value="NZ_CP019288.1"/>
</dbReference>
<proteinExistence type="predicted"/>
<dbReference type="EMBL" id="CP019288">
    <property type="protein sequence ID" value="QHI35484.1"/>
    <property type="molecule type" value="Genomic_DNA"/>
</dbReference>
<dbReference type="Proteomes" id="UP000464657">
    <property type="component" value="Chromosome"/>
</dbReference>
<dbReference type="KEGG" id="kan:IMCC3317_08300"/>
<feature type="compositionally biased region" description="Polar residues" evidence="1">
    <location>
        <begin position="1731"/>
        <end position="1750"/>
    </location>
</feature>
<feature type="region of interest" description="Disordered" evidence="1">
    <location>
        <begin position="1731"/>
        <end position="1754"/>
    </location>
</feature>
<protein>
    <submittedName>
        <fullName evidence="2">Uncharacterized protein</fullName>
    </submittedName>
</protein>
<evidence type="ECO:0000313" key="2">
    <source>
        <dbReference type="EMBL" id="QHI35484.1"/>
    </source>
</evidence>
<dbReference type="OrthoDB" id="596204at2"/>
<reference evidence="2 3" key="1">
    <citation type="journal article" date="2013" name="Int. J. Syst. Evol. Microbiol.">
        <title>Kordia antarctica sp. nov., isolated from Antarctic seawater.</title>
        <authorList>
            <person name="Baek K."/>
            <person name="Choi A."/>
            <person name="Kang I."/>
            <person name="Lee K."/>
            <person name="Cho J.C."/>
        </authorList>
    </citation>
    <scope>NUCLEOTIDE SEQUENCE [LARGE SCALE GENOMIC DNA]</scope>
    <source>
        <strain evidence="2 3">IMCC3317</strain>
    </source>
</reference>
<evidence type="ECO:0000256" key="1">
    <source>
        <dbReference type="SAM" id="MobiDB-lite"/>
    </source>
</evidence>
<accession>A0A7L4ZHS8</accession>
<gene>
    <name evidence="2" type="ORF">IMCC3317_08300</name>
</gene>
<name>A0A7L4ZHS8_9FLAO</name>